<evidence type="ECO:0000259" key="1">
    <source>
        <dbReference type="Pfam" id="PF14694"/>
    </source>
</evidence>
<feature type="domain" description="Protein Lines C-terminal" evidence="2">
    <location>
        <begin position="606"/>
        <end position="635"/>
    </location>
</feature>
<dbReference type="Pfam" id="PF14695">
    <property type="entry name" value="LINES_C"/>
    <property type="match status" value="1"/>
</dbReference>
<dbReference type="PANTHER" id="PTHR16057">
    <property type="entry name" value="WINS1, 2 PROTEIN"/>
    <property type="match status" value="1"/>
</dbReference>
<organism evidence="3 4">
    <name type="scientific">Arabis nemorensis</name>
    <dbReference type="NCBI Taxonomy" id="586526"/>
    <lineage>
        <taxon>Eukaryota</taxon>
        <taxon>Viridiplantae</taxon>
        <taxon>Streptophyta</taxon>
        <taxon>Embryophyta</taxon>
        <taxon>Tracheophyta</taxon>
        <taxon>Spermatophyta</taxon>
        <taxon>Magnoliopsida</taxon>
        <taxon>eudicotyledons</taxon>
        <taxon>Gunneridae</taxon>
        <taxon>Pentapetalae</taxon>
        <taxon>rosids</taxon>
        <taxon>malvids</taxon>
        <taxon>Brassicales</taxon>
        <taxon>Brassicaceae</taxon>
        <taxon>Arabideae</taxon>
        <taxon>Arabis</taxon>
    </lineage>
</organism>
<sequence>MATGEIASRLHLLIDRCVRRYDERDGNSWTKEMEKDLLISLSQVLREIQTWIDEIGRDSAAEKREQAVDHEEETCAVLYGPESKEYQCLERLVANLVGLLGMKSVHGQHLAGNILVEVSESLVESESQWDDFIRLLCDCLHLAIIYICPIPAVSSENGCGSPDLHLFGSDVLKCKLQKANWCTVSAIFRVLRNILKRLSQEENEELLDVYLESVNSTLAKVPWCRVDTIFSYQHVSGERNSQSHNGTLGSIANSEEVTVFLGKFVQFLCSLVQQVRFAEDSDSFGPAHLILQKTIELVPNLLRWCQPKIESQSGSCMSRYLAHKLLVLMTRLTYQSNIKCTILLSWLQYLQRHFQGFLQYTLTRFGPVQDNCLEGSPFFVCLSDREVNEAHSNHLQRLSVFLLLRCSFTLLDSSRHTDKHCGFDCRKKGMKEMLKWIELQIPGDTFSAQRTYTKKSVDFSTSFVRLFMHEDDLLFKVLLQLLSVPLRGGELLNEEGRSLQDEEQTILFRLSTLFNPVVLFCIFLSELHYDHQVLLDYLISKDIGASCAEYLLRCLRAVCDSWALFLEFPFEGNVDASSSKRRKISLETSEVEQNWKLRPQAFEEAKDCLLSLQNSIVKLHQKKLFPYNPEPLLRRALLRQFFYFEADFQGFKSSVYPASNISVPKKDQMPIQRTEEVIGSQVELSGKSESIMFLPPQSKSERYKILLVKLM</sequence>
<evidence type="ECO:0000259" key="2">
    <source>
        <dbReference type="Pfam" id="PF14695"/>
    </source>
</evidence>
<comment type="caution">
    <text evidence="3">The sequence shown here is derived from an EMBL/GenBank/DDBJ whole genome shotgun (WGS) entry which is preliminary data.</text>
</comment>
<dbReference type="InterPro" id="IPR029415">
    <property type="entry name" value="Lines_C"/>
</dbReference>
<reference evidence="3" key="1">
    <citation type="submission" date="2019-07" db="EMBL/GenBank/DDBJ databases">
        <authorList>
            <person name="Dittberner H."/>
        </authorList>
    </citation>
    <scope>NUCLEOTIDE SEQUENCE [LARGE SCALE GENOMIC DNA]</scope>
</reference>
<feature type="domain" description="Protein Lines N-terminal" evidence="1">
    <location>
        <begin position="450"/>
        <end position="567"/>
    </location>
</feature>
<dbReference type="PANTHER" id="PTHR16057:SF1">
    <property type="entry name" value="PROTEIN LINES HOMOLOG 1"/>
    <property type="match status" value="1"/>
</dbReference>
<dbReference type="Pfam" id="PF14694">
    <property type="entry name" value="LINES_N"/>
    <property type="match status" value="1"/>
</dbReference>
<proteinExistence type="predicted"/>
<gene>
    <name evidence="3" type="ORF">ANE_LOCUS15626</name>
</gene>
<dbReference type="AlphaFoldDB" id="A0A565BUY0"/>
<evidence type="ECO:0000313" key="3">
    <source>
        <dbReference type="EMBL" id="VVB05182.1"/>
    </source>
</evidence>
<keyword evidence="4" id="KW-1185">Reference proteome</keyword>
<dbReference type="Proteomes" id="UP000489600">
    <property type="component" value="Unassembled WGS sequence"/>
</dbReference>
<dbReference type="EMBL" id="CABITT030000005">
    <property type="protein sequence ID" value="VVB05182.1"/>
    <property type="molecule type" value="Genomic_DNA"/>
</dbReference>
<evidence type="ECO:0008006" key="5">
    <source>
        <dbReference type="Google" id="ProtNLM"/>
    </source>
</evidence>
<dbReference type="OrthoDB" id="8251209at2759"/>
<protein>
    <recommendedName>
        <fullName evidence="5">Protein Lines C-terminal domain-containing protein</fullName>
    </recommendedName>
</protein>
<name>A0A565BUY0_9BRAS</name>
<evidence type="ECO:0000313" key="4">
    <source>
        <dbReference type="Proteomes" id="UP000489600"/>
    </source>
</evidence>
<dbReference type="InterPro" id="IPR032794">
    <property type="entry name" value="LINES_N"/>
</dbReference>
<accession>A0A565BUY0</accession>
<dbReference type="InterPro" id="IPR024875">
    <property type="entry name" value="Protein_Lines"/>
</dbReference>